<dbReference type="InterPro" id="IPR003594">
    <property type="entry name" value="HATPase_dom"/>
</dbReference>
<keyword evidence="3" id="KW-0418">Kinase</keyword>
<dbReference type="Gene3D" id="3.30.565.10">
    <property type="entry name" value="Histidine kinase-like ATPase, C-terminal domain"/>
    <property type="match status" value="1"/>
</dbReference>
<feature type="transmembrane region" description="Helical" evidence="1">
    <location>
        <begin position="139"/>
        <end position="155"/>
    </location>
</feature>
<gene>
    <name evidence="3" type="ORF">ISS99_17280</name>
</gene>
<evidence type="ECO:0000256" key="1">
    <source>
        <dbReference type="SAM" id="Phobius"/>
    </source>
</evidence>
<keyword evidence="4" id="KW-1185">Reference proteome</keyword>
<dbReference type="SUPFAM" id="SSF55874">
    <property type="entry name" value="ATPase domain of HSP90 chaperone/DNA topoisomerase II/histidine kinase"/>
    <property type="match status" value="1"/>
</dbReference>
<name>A0ABS2KJC8_9GAMM</name>
<organism evidence="3 4">
    <name type="scientific">Dyella mobilis</name>
    <dbReference type="NCBI Taxonomy" id="1849582"/>
    <lineage>
        <taxon>Bacteria</taxon>
        <taxon>Pseudomonadati</taxon>
        <taxon>Pseudomonadota</taxon>
        <taxon>Gammaproteobacteria</taxon>
        <taxon>Lysobacterales</taxon>
        <taxon>Rhodanobacteraceae</taxon>
        <taxon>Dyella</taxon>
    </lineage>
</organism>
<evidence type="ECO:0000313" key="3">
    <source>
        <dbReference type="EMBL" id="MBM7131282.1"/>
    </source>
</evidence>
<dbReference type="SMART" id="SM00387">
    <property type="entry name" value="HATPase_c"/>
    <property type="match status" value="1"/>
</dbReference>
<feature type="transmembrane region" description="Helical" evidence="1">
    <location>
        <begin position="18"/>
        <end position="38"/>
    </location>
</feature>
<dbReference type="PANTHER" id="PTHR34220">
    <property type="entry name" value="SENSOR HISTIDINE KINASE YPDA"/>
    <property type="match status" value="1"/>
</dbReference>
<evidence type="ECO:0000259" key="2">
    <source>
        <dbReference type="SMART" id="SM00387"/>
    </source>
</evidence>
<dbReference type="InterPro" id="IPR010559">
    <property type="entry name" value="Sig_transdc_His_kin_internal"/>
</dbReference>
<proteinExistence type="predicted"/>
<dbReference type="GO" id="GO:0016301">
    <property type="term" value="F:kinase activity"/>
    <property type="evidence" value="ECO:0007669"/>
    <property type="project" value="UniProtKB-KW"/>
</dbReference>
<dbReference type="InterPro" id="IPR036890">
    <property type="entry name" value="HATPase_C_sf"/>
</dbReference>
<dbReference type="PANTHER" id="PTHR34220:SF9">
    <property type="entry name" value="SIGNAL TRANSDUCTION HISTIDINE KINASE INTERNAL REGION DOMAIN-CONTAINING PROTEIN"/>
    <property type="match status" value="1"/>
</dbReference>
<keyword evidence="1" id="KW-1133">Transmembrane helix</keyword>
<keyword evidence="1" id="KW-0472">Membrane</keyword>
<evidence type="ECO:0000313" key="4">
    <source>
        <dbReference type="Proteomes" id="UP001430193"/>
    </source>
</evidence>
<reference evidence="3" key="1">
    <citation type="submission" date="2020-10" db="EMBL/GenBank/DDBJ databases">
        <title>Phylogeny of dyella-like bacteria.</title>
        <authorList>
            <person name="Fu J."/>
        </authorList>
    </citation>
    <scope>NUCLEOTIDE SEQUENCE</scope>
    <source>
        <strain evidence="3">DHON07</strain>
    </source>
</reference>
<feature type="domain" description="Histidine kinase/HSP90-like ATPase" evidence="2">
    <location>
        <begin position="265"/>
        <end position="362"/>
    </location>
</feature>
<dbReference type="Proteomes" id="UP001430193">
    <property type="component" value="Unassembled WGS sequence"/>
</dbReference>
<dbReference type="EMBL" id="JADIKF010000040">
    <property type="protein sequence ID" value="MBM7131282.1"/>
    <property type="molecule type" value="Genomic_DNA"/>
</dbReference>
<dbReference type="Pfam" id="PF02518">
    <property type="entry name" value="HATPase_c"/>
    <property type="match status" value="1"/>
</dbReference>
<dbReference type="Pfam" id="PF06580">
    <property type="entry name" value="His_kinase"/>
    <property type="match status" value="1"/>
</dbReference>
<dbReference type="InterPro" id="IPR050640">
    <property type="entry name" value="Bact_2-comp_sensor_kinase"/>
</dbReference>
<keyword evidence="1" id="KW-0812">Transmembrane</keyword>
<feature type="transmembrane region" description="Helical" evidence="1">
    <location>
        <begin position="58"/>
        <end position="75"/>
    </location>
</feature>
<accession>A0ABS2KJC8</accession>
<dbReference type="RefSeq" id="WP_204632872.1">
    <property type="nucleotide sequence ID" value="NZ_BSOC01000005.1"/>
</dbReference>
<comment type="caution">
    <text evidence="3">The sequence shown here is derived from an EMBL/GenBank/DDBJ whole genome shotgun (WGS) entry which is preliminary data.</text>
</comment>
<protein>
    <submittedName>
        <fullName evidence="3">Histidine kinase</fullName>
    </submittedName>
</protein>
<sequence length="366" mass="40944">MLSLELDKPAFMQRKSAWLMLWLGVLVLIGLLNALHRYLNNVSAGAPALFAVNLIEEMTGSLSFGLMMPVLILALRKIRNVQPLWLRLSCHVPVLIVLSVLHTSLMWGSRVVLFALGGLGTYRYGVTSWRYLMEFPSDVFYYLLVAAVLWLLDRYREAQQRELRAVQLESALSEARLDALRLQLNPHFLFNTLNAVSSIMYDQPRVADEMLARIGDLLRATLNAKKQEHPLGEEWRLLALYLDIQRARFGEQLVVDIEADPALDGYRVPFLVLQPLVENAIEHGGGATRHIDIQAARIAAQLEIRIRNDGAAVGENTHSGHGIGLGNVEARLQHLYGDAAGVQLERREGQGATVRVWLPLPGEQPA</sequence>
<feature type="transmembrane region" description="Helical" evidence="1">
    <location>
        <begin position="95"/>
        <end position="119"/>
    </location>
</feature>
<keyword evidence="3" id="KW-0808">Transferase</keyword>